<dbReference type="InterPro" id="IPR012338">
    <property type="entry name" value="Beta-lactam/transpept-like"/>
</dbReference>
<dbReference type="Pfam" id="PF00144">
    <property type="entry name" value="Beta-lactamase"/>
    <property type="match status" value="1"/>
</dbReference>
<dbReference type="PANTHER" id="PTHR46825">
    <property type="entry name" value="D-ALANYL-D-ALANINE-CARBOXYPEPTIDASE/ENDOPEPTIDASE AMPH"/>
    <property type="match status" value="1"/>
</dbReference>
<evidence type="ECO:0000259" key="4">
    <source>
        <dbReference type="Pfam" id="PF00144"/>
    </source>
</evidence>
<evidence type="ECO:0000256" key="3">
    <source>
        <dbReference type="SAM" id="SignalP"/>
    </source>
</evidence>
<dbReference type="RefSeq" id="WP_094967680.1">
    <property type="nucleotide sequence ID" value="NZ_NGJN01000002.1"/>
</dbReference>
<comment type="caution">
    <text evidence="5">The sequence shown here is derived from an EMBL/GenBank/DDBJ whole genome shotgun (WGS) entry which is preliminary data.</text>
</comment>
<dbReference type="Gene3D" id="3.40.710.10">
    <property type="entry name" value="DD-peptidase/beta-lactamase superfamily"/>
    <property type="match status" value="1"/>
</dbReference>
<keyword evidence="2" id="KW-0472">Membrane</keyword>
<keyword evidence="3" id="KW-0732">Signal</keyword>
<dbReference type="InterPro" id="IPR050491">
    <property type="entry name" value="AmpC-like"/>
</dbReference>
<dbReference type="PANTHER" id="PTHR46825:SF11">
    <property type="entry name" value="PENICILLIN-BINDING PROTEIN 4"/>
    <property type="match status" value="1"/>
</dbReference>
<keyword evidence="6" id="KW-1185">Reference proteome</keyword>
<proteinExistence type="predicted"/>
<dbReference type="SUPFAM" id="SSF56601">
    <property type="entry name" value="beta-lactamase/transpeptidase-like"/>
    <property type="match status" value="1"/>
</dbReference>
<feature type="chain" id="PRO_5012447417" description="Beta-lactamase-related domain-containing protein" evidence="3">
    <location>
        <begin position="19"/>
        <end position="367"/>
    </location>
</feature>
<evidence type="ECO:0000313" key="5">
    <source>
        <dbReference type="EMBL" id="OZV70091.1"/>
    </source>
</evidence>
<evidence type="ECO:0000256" key="1">
    <source>
        <dbReference type="ARBA" id="ARBA00004370"/>
    </source>
</evidence>
<accession>A0A265UXR6</accession>
<dbReference type="Proteomes" id="UP000216840">
    <property type="component" value="Unassembled WGS sequence"/>
</dbReference>
<protein>
    <recommendedName>
        <fullName evidence="4">Beta-lactamase-related domain-containing protein</fullName>
    </recommendedName>
</protein>
<reference evidence="5 6" key="1">
    <citation type="submission" date="2017-05" db="EMBL/GenBank/DDBJ databases">
        <title>The draft genome sequence of Idiomarina salinarum WNB302.</title>
        <authorList>
            <person name="Sun Y."/>
            <person name="Chen B."/>
            <person name="Du Z."/>
        </authorList>
    </citation>
    <scope>NUCLEOTIDE SEQUENCE [LARGE SCALE GENOMIC DNA]</scope>
    <source>
        <strain evidence="5 6">WNB302</strain>
    </source>
</reference>
<dbReference type="OrthoDB" id="9793489at2"/>
<feature type="domain" description="Beta-lactamase-related" evidence="4">
    <location>
        <begin position="48"/>
        <end position="354"/>
    </location>
</feature>
<evidence type="ECO:0000256" key="2">
    <source>
        <dbReference type="ARBA" id="ARBA00023136"/>
    </source>
</evidence>
<evidence type="ECO:0000313" key="6">
    <source>
        <dbReference type="Proteomes" id="UP000216840"/>
    </source>
</evidence>
<organism evidence="5 6">
    <name type="scientific">Winogradskyella aurantia</name>
    <dbReference type="NCBI Taxonomy" id="1915063"/>
    <lineage>
        <taxon>Bacteria</taxon>
        <taxon>Pseudomonadati</taxon>
        <taxon>Bacteroidota</taxon>
        <taxon>Flavobacteriia</taxon>
        <taxon>Flavobacteriales</taxon>
        <taxon>Flavobacteriaceae</taxon>
        <taxon>Winogradskyella</taxon>
    </lineage>
</organism>
<name>A0A265UXR6_9FLAO</name>
<dbReference type="GO" id="GO:0016020">
    <property type="term" value="C:membrane"/>
    <property type="evidence" value="ECO:0007669"/>
    <property type="project" value="UniProtKB-SubCell"/>
</dbReference>
<dbReference type="AlphaFoldDB" id="A0A265UXR6"/>
<gene>
    <name evidence="5" type="ORF">CA834_05590</name>
</gene>
<comment type="subcellular location">
    <subcellularLocation>
        <location evidence="1">Membrane</location>
    </subcellularLocation>
</comment>
<dbReference type="EMBL" id="NGJN01000002">
    <property type="protein sequence ID" value="OZV70091.1"/>
    <property type="molecule type" value="Genomic_DNA"/>
</dbReference>
<feature type="signal peptide" evidence="3">
    <location>
        <begin position="1"/>
        <end position="18"/>
    </location>
</feature>
<sequence>MKLFKLFCFALVVTLAWSCNVKDTDKQETINTEHQEFDQFFQNIENFSGNILVAVEGETIYSKSIGYANRELSVKNTLDTKFRIGSISKPITALAVMILEEQGLLKTEDKLSAYISGLPSAWETITVHQLLTHTSGLGHLTDFNETKELLLMPTSMEDAFKIFKKLPLVNSSGNNFHYSGIGYVVLTILIEKVSNTPYDIFVQEEIFKKLQMINSEGDDPNKLVLNRADGYKINSEGVVENADFNYMPAKRGAGDMISTVGDLLKFEKAFSTNVLLTEKTLNKMITPYTTDLDIGNHVKYGYGLDIVKNDSINMIFHTGGAPGFEALFCLYPEKGIVIIACANIRPKNRLWRTDFPELVYSKLSKIR</sequence>
<dbReference type="InterPro" id="IPR001466">
    <property type="entry name" value="Beta-lactam-related"/>
</dbReference>